<dbReference type="GO" id="GO:0072527">
    <property type="term" value="P:pyrimidine-containing compound metabolic process"/>
    <property type="evidence" value="ECO:0007669"/>
    <property type="project" value="UniProtKB-ARBA"/>
</dbReference>
<evidence type="ECO:0000313" key="10">
    <source>
        <dbReference type="EMBL" id="QQG37027.1"/>
    </source>
</evidence>
<dbReference type="AlphaFoldDB" id="A0A7T5R3U0"/>
<sequence>MPQLDDVAFMKRAYLLALKGYNEGGCPIGGVLVDNETGDVLGEGHNMLVQEGNPIIHGEMSAMRAAGRRATRRNTTMYTTLSPCMMCAGTIAQFKIGRVVVGDTVNSEGNVEFLRARGVEVIVLNDKDCIDLVRRFREEKPDLWLEDWGGA</sequence>
<evidence type="ECO:0000313" key="11">
    <source>
        <dbReference type="Proteomes" id="UP000595362"/>
    </source>
</evidence>
<evidence type="ECO:0000259" key="9">
    <source>
        <dbReference type="PROSITE" id="PS51747"/>
    </source>
</evidence>
<dbReference type="Gene3D" id="3.40.140.10">
    <property type="entry name" value="Cytidine Deaminase, domain 2"/>
    <property type="match status" value="1"/>
</dbReference>
<comment type="pathway">
    <text evidence="8">Pyrimidine metabolism.</text>
</comment>
<organism evidence="10 11">
    <name type="scientific">Micavibrio aeruginosavorus</name>
    <dbReference type="NCBI Taxonomy" id="349221"/>
    <lineage>
        <taxon>Bacteria</taxon>
        <taxon>Pseudomonadati</taxon>
        <taxon>Bdellovibrionota</taxon>
        <taxon>Bdellovibrionia</taxon>
        <taxon>Bdellovibrionales</taxon>
        <taxon>Pseudobdellovibrionaceae</taxon>
        <taxon>Micavibrio</taxon>
    </lineage>
</organism>
<accession>A0A7T5R3U0</accession>
<dbReference type="GO" id="GO:0008270">
    <property type="term" value="F:zinc ion binding"/>
    <property type="evidence" value="ECO:0007669"/>
    <property type="project" value="InterPro"/>
</dbReference>
<feature type="domain" description="CMP/dCMP-type deaminase" evidence="9">
    <location>
        <begin position="4"/>
        <end position="113"/>
    </location>
</feature>
<gene>
    <name evidence="10" type="ORF">HYS17_04485</name>
</gene>
<dbReference type="InterPro" id="IPR002125">
    <property type="entry name" value="CMP_dCMP_dom"/>
</dbReference>
<dbReference type="InterPro" id="IPR016192">
    <property type="entry name" value="APOBEC/CMP_deaminase_Zn-bd"/>
</dbReference>
<dbReference type="PROSITE" id="PS51747">
    <property type="entry name" value="CYT_DCMP_DEAMINASES_2"/>
    <property type="match status" value="1"/>
</dbReference>
<dbReference type="GO" id="GO:0016810">
    <property type="term" value="F:hydrolase activity, acting on carbon-nitrogen (but not peptide) bonds"/>
    <property type="evidence" value="ECO:0007669"/>
    <property type="project" value="UniProtKB-ARBA"/>
</dbReference>
<dbReference type="Proteomes" id="UP000595362">
    <property type="component" value="Chromosome"/>
</dbReference>
<evidence type="ECO:0000256" key="1">
    <source>
        <dbReference type="ARBA" id="ARBA00001947"/>
    </source>
</evidence>
<name>A0A7T5R3U0_9BACT</name>
<dbReference type="InterPro" id="IPR016193">
    <property type="entry name" value="Cytidine_deaminase-like"/>
</dbReference>
<dbReference type="FunFam" id="3.40.140.10:FF:000016">
    <property type="entry name" value="Cytosine deaminase"/>
    <property type="match status" value="1"/>
</dbReference>
<evidence type="ECO:0000256" key="5">
    <source>
        <dbReference type="ARBA" id="ARBA00022723"/>
    </source>
</evidence>
<keyword evidence="4" id="KW-0963">Cytoplasm</keyword>
<keyword evidence="6" id="KW-0378">Hydrolase</keyword>
<protein>
    <submittedName>
        <fullName evidence="10">Nucleoside deaminase</fullName>
    </submittedName>
</protein>
<dbReference type="SUPFAM" id="SSF53927">
    <property type="entry name" value="Cytidine deaminase-like"/>
    <property type="match status" value="1"/>
</dbReference>
<evidence type="ECO:0000256" key="6">
    <source>
        <dbReference type="ARBA" id="ARBA00022801"/>
    </source>
</evidence>
<proteinExistence type="predicted"/>
<dbReference type="PANTHER" id="PTHR11079">
    <property type="entry name" value="CYTOSINE DEAMINASE FAMILY MEMBER"/>
    <property type="match status" value="1"/>
</dbReference>
<evidence type="ECO:0000256" key="3">
    <source>
        <dbReference type="ARBA" id="ARBA00011738"/>
    </source>
</evidence>
<reference evidence="10 11" key="1">
    <citation type="submission" date="2020-07" db="EMBL/GenBank/DDBJ databases">
        <title>Huge and variable diversity of episymbiotic CPR bacteria and DPANN archaea in groundwater ecosystems.</title>
        <authorList>
            <person name="He C.Y."/>
            <person name="Keren R."/>
            <person name="Whittaker M."/>
            <person name="Farag I.F."/>
            <person name="Doudna J."/>
            <person name="Cate J.H.D."/>
            <person name="Banfield J.F."/>
        </authorList>
    </citation>
    <scope>NUCLEOTIDE SEQUENCE [LARGE SCALE GENOMIC DNA]</scope>
    <source>
        <strain evidence="10">NC_groundwater_70_Ag_B-0.1um_54_66</strain>
    </source>
</reference>
<dbReference type="GO" id="GO:0005737">
    <property type="term" value="C:cytoplasm"/>
    <property type="evidence" value="ECO:0007669"/>
    <property type="project" value="UniProtKB-SubCell"/>
</dbReference>
<evidence type="ECO:0000256" key="8">
    <source>
        <dbReference type="ARBA" id="ARBA00060693"/>
    </source>
</evidence>
<evidence type="ECO:0000256" key="4">
    <source>
        <dbReference type="ARBA" id="ARBA00022490"/>
    </source>
</evidence>
<dbReference type="Pfam" id="PF00383">
    <property type="entry name" value="dCMP_cyt_deam_1"/>
    <property type="match status" value="1"/>
</dbReference>
<comment type="subunit">
    <text evidence="3">Homodimer.</text>
</comment>
<dbReference type="PANTHER" id="PTHR11079:SF162">
    <property type="entry name" value="RIBOFLAVIN BIOSYNTHESIS PROTEIN PYRD, CHLOROPLASTIC"/>
    <property type="match status" value="1"/>
</dbReference>
<dbReference type="GO" id="GO:0055086">
    <property type="term" value="P:nucleobase-containing small molecule metabolic process"/>
    <property type="evidence" value="ECO:0007669"/>
    <property type="project" value="UniProtKB-ARBA"/>
</dbReference>
<keyword evidence="5" id="KW-0479">Metal-binding</keyword>
<dbReference type="PROSITE" id="PS00903">
    <property type="entry name" value="CYT_DCMP_DEAMINASES_1"/>
    <property type="match status" value="1"/>
</dbReference>
<evidence type="ECO:0000256" key="2">
    <source>
        <dbReference type="ARBA" id="ARBA00004496"/>
    </source>
</evidence>
<dbReference type="CDD" id="cd01285">
    <property type="entry name" value="nucleoside_deaminase"/>
    <property type="match status" value="1"/>
</dbReference>
<dbReference type="EMBL" id="CP066681">
    <property type="protein sequence ID" value="QQG37027.1"/>
    <property type="molecule type" value="Genomic_DNA"/>
</dbReference>
<keyword evidence="7" id="KW-0862">Zinc</keyword>
<evidence type="ECO:0000256" key="7">
    <source>
        <dbReference type="ARBA" id="ARBA00022833"/>
    </source>
</evidence>
<comment type="subcellular location">
    <subcellularLocation>
        <location evidence="2">Cytoplasm</location>
    </subcellularLocation>
</comment>
<comment type="cofactor">
    <cofactor evidence="1">
        <name>Zn(2+)</name>
        <dbReference type="ChEBI" id="CHEBI:29105"/>
    </cofactor>
</comment>